<dbReference type="SUPFAM" id="SSF49590">
    <property type="entry name" value="PHL pollen allergen"/>
    <property type="match status" value="1"/>
</dbReference>
<dbReference type="Gene3D" id="2.60.40.760">
    <property type="entry name" value="Expansin, cellulose-binding-like domain"/>
    <property type="match status" value="1"/>
</dbReference>
<evidence type="ECO:0000313" key="5">
    <source>
        <dbReference type="Proteomes" id="UP001501777"/>
    </source>
</evidence>
<dbReference type="RefSeq" id="WP_344399409.1">
    <property type="nucleotide sequence ID" value="NZ_BAAASG010000004.1"/>
</dbReference>
<accession>A0ABN3L9Y9</accession>
<dbReference type="InterPro" id="IPR036749">
    <property type="entry name" value="Expansin_CBD_sf"/>
</dbReference>
<dbReference type="PANTHER" id="PTHR31836:SF21">
    <property type="entry name" value="EXPANSIN-LIKE PROTEIN 7"/>
    <property type="match status" value="1"/>
</dbReference>
<dbReference type="Proteomes" id="UP001501777">
    <property type="component" value="Unassembled WGS sequence"/>
</dbReference>
<dbReference type="InterPro" id="IPR049818">
    <property type="entry name" value="Expansin_EXLX1-like"/>
</dbReference>
<dbReference type="Pfam" id="PF03330">
    <property type="entry name" value="DPBB_1"/>
    <property type="match status" value="1"/>
</dbReference>
<dbReference type="InterPro" id="IPR051477">
    <property type="entry name" value="Expansin_CellWall"/>
</dbReference>
<keyword evidence="5" id="KW-1185">Reference proteome</keyword>
<gene>
    <name evidence="4" type="ORF">GCM10010276_16400</name>
</gene>
<dbReference type="Gene3D" id="2.40.40.10">
    <property type="entry name" value="RlpA-like domain"/>
    <property type="match status" value="1"/>
</dbReference>
<evidence type="ECO:0000256" key="2">
    <source>
        <dbReference type="SAM" id="MobiDB-lite"/>
    </source>
</evidence>
<evidence type="ECO:0000256" key="1">
    <source>
        <dbReference type="ARBA" id="ARBA00022729"/>
    </source>
</evidence>
<proteinExistence type="predicted"/>
<protein>
    <recommendedName>
        <fullName evidence="3">RlpA-like protein double-psi beta-barrel domain-containing protein</fullName>
    </recommendedName>
</protein>
<dbReference type="NCBIfam" id="NF041144">
    <property type="entry name" value="expansin_EXLX1"/>
    <property type="match status" value="1"/>
</dbReference>
<comment type="caution">
    <text evidence="4">The sequence shown here is derived from an EMBL/GenBank/DDBJ whole genome shotgun (WGS) entry which is preliminary data.</text>
</comment>
<dbReference type="SUPFAM" id="SSF50685">
    <property type="entry name" value="Barwin-like endoglucanases"/>
    <property type="match status" value="1"/>
</dbReference>
<reference evidence="4 5" key="1">
    <citation type="journal article" date="2019" name="Int. J. Syst. Evol. Microbiol.">
        <title>The Global Catalogue of Microorganisms (GCM) 10K type strain sequencing project: providing services to taxonomists for standard genome sequencing and annotation.</title>
        <authorList>
            <consortium name="The Broad Institute Genomics Platform"/>
            <consortium name="The Broad Institute Genome Sequencing Center for Infectious Disease"/>
            <person name="Wu L."/>
            <person name="Ma J."/>
        </authorList>
    </citation>
    <scope>NUCLEOTIDE SEQUENCE [LARGE SCALE GENOMIC DNA]</scope>
    <source>
        <strain evidence="4 5">JCM 4395</strain>
    </source>
</reference>
<dbReference type="PANTHER" id="PTHR31836">
    <property type="match status" value="1"/>
</dbReference>
<name>A0ABN3L9Y9_STRLO</name>
<feature type="compositionally biased region" description="Low complexity" evidence="2">
    <location>
        <begin position="46"/>
        <end position="94"/>
    </location>
</feature>
<evidence type="ECO:0000313" key="4">
    <source>
        <dbReference type="EMBL" id="GAA2480431.1"/>
    </source>
</evidence>
<dbReference type="EMBL" id="BAAASG010000004">
    <property type="protein sequence ID" value="GAA2480431.1"/>
    <property type="molecule type" value="Genomic_DNA"/>
</dbReference>
<feature type="domain" description="RlpA-like protein double-psi beta-barrel" evidence="3">
    <location>
        <begin position="123"/>
        <end position="214"/>
    </location>
</feature>
<keyword evidence="1" id="KW-0732">Signal</keyword>
<evidence type="ECO:0000259" key="3">
    <source>
        <dbReference type="Pfam" id="PF03330"/>
    </source>
</evidence>
<dbReference type="InterPro" id="IPR036908">
    <property type="entry name" value="RlpA-like_sf"/>
</dbReference>
<organism evidence="4 5">
    <name type="scientific">Streptomyces longisporus</name>
    <dbReference type="NCBI Taxonomy" id="1948"/>
    <lineage>
        <taxon>Bacteria</taxon>
        <taxon>Bacillati</taxon>
        <taxon>Actinomycetota</taxon>
        <taxon>Actinomycetes</taxon>
        <taxon>Kitasatosporales</taxon>
        <taxon>Streptomycetaceae</taxon>
        <taxon>Streptomyces</taxon>
    </lineage>
</organism>
<dbReference type="CDD" id="cd22272">
    <property type="entry name" value="DPBB_EXLX1-like"/>
    <property type="match status" value="1"/>
</dbReference>
<dbReference type="InterPro" id="IPR009009">
    <property type="entry name" value="RlpA-like_DPBB"/>
</dbReference>
<feature type="region of interest" description="Disordered" evidence="2">
    <location>
        <begin position="46"/>
        <end position="117"/>
    </location>
</feature>
<sequence length="316" mass="32726">MKTARQAARERRRRRRLLLGTTWALAAAGVLAYMVMGVFPGGGANAGSAAGTPSASQVRAAGSAEARAAATSASPTTTGTPTPKAAATKPSARPSAKDTPHSGRTASTTAAPAGRIRPNTTYTGVATAYAAGDGNGACLFGPSDDLMIAAMNTTDYETSRACGAYVLVHAANGASVTVRITNECPLPCAPGQLDLSQQAFAKLADLKVGRLPITWQLVSPGTAGTMSIRYKTGSSPYWCGIQVIGHRNPVARLEVRTSGGWRQLPRTDYNYFVSADGAGCGGSIRVTDIYGEQLTVSGIALRPDVVQPTQVQFARH</sequence>